<dbReference type="STRING" id="1094619.G5A2J6"/>
<keyword evidence="7 9" id="KW-0539">Nucleus</keyword>
<dbReference type="EMBL" id="JH159159">
    <property type="protein sequence ID" value="EGZ09886.1"/>
    <property type="molecule type" value="Genomic_DNA"/>
</dbReference>
<evidence type="ECO:0000256" key="4">
    <source>
        <dbReference type="ARBA" id="ARBA00023015"/>
    </source>
</evidence>
<feature type="region of interest" description="Disordered" evidence="10">
    <location>
        <begin position="1"/>
        <end position="40"/>
    </location>
</feature>
<feature type="domain" description="E2F/DP family winged-helix DNA-binding" evidence="11">
    <location>
        <begin position="144"/>
        <end position="209"/>
    </location>
</feature>
<comment type="subcellular location">
    <subcellularLocation>
        <location evidence="1 9">Nucleus</location>
    </subcellularLocation>
</comment>
<feature type="domain" description="E2F/DP family winged-helix DNA-binding" evidence="11">
    <location>
        <begin position="236"/>
        <end position="320"/>
    </location>
</feature>
<dbReference type="GeneID" id="20660710"/>
<dbReference type="SMR" id="G5A2J6"/>
<dbReference type="PANTHER" id="PTHR12081">
    <property type="entry name" value="TRANSCRIPTION FACTOR E2F"/>
    <property type="match status" value="1"/>
</dbReference>
<feature type="compositionally biased region" description="Basic and acidic residues" evidence="10">
    <location>
        <begin position="394"/>
        <end position="411"/>
    </location>
</feature>
<dbReference type="RefSeq" id="XP_009534747.1">
    <property type="nucleotide sequence ID" value="XM_009536452.1"/>
</dbReference>
<reference evidence="12 13" key="1">
    <citation type="journal article" date="2006" name="Science">
        <title>Phytophthora genome sequences uncover evolutionary origins and mechanisms of pathogenesis.</title>
        <authorList>
            <person name="Tyler B.M."/>
            <person name="Tripathy S."/>
            <person name="Zhang X."/>
            <person name="Dehal P."/>
            <person name="Jiang R.H."/>
            <person name="Aerts A."/>
            <person name="Arredondo F.D."/>
            <person name="Baxter L."/>
            <person name="Bensasson D."/>
            <person name="Beynon J.L."/>
            <person name="Chapman J."/>
            <person name="Damasceno C.M."/>
            <person name="Dorrance A.E."/>
            <person name="Dou D."/>
            <person name="Dickerman A.W."/>
            <person name="Dubchak I.L."/>
            <person name="Garbelotto M."/>
            <person name="Gijzen M."/>
            <person name="Gordon S.G."/>
            <person name="Govers F."/>
            <person name="Grunwald N.J."/>
            <person name="Huang W."/>
            <person name="Ivors K.L."/>
            <person name="Jones R.W."/>
            <person name="Kamoun S."/>
            <person name="Krampis K."/>
            <person name="Lamour K.H."/>
            <person name="Lee M.K."/>
            <person name="McDonald W.H."/>
            <person name="Medina M."/>
            <person name="Meijer H.J."/>
            <person name="Nordberg E.K."/>
            <person name="Maclean D.J."/>
            <person name="Ospina-Giraldo M.D."/>
            <person name="Morris P.F."/>
            <person name="Phuntumart V."/>
            <person name="Putnam N.H."/>
            <person name="Rash S."/>
            <person name="Rose J.K."/>
            <person name="Sakihama Y."/>
            <person name="Salamov A.A."/>
            <person name="Savidor A."/>
            <person name="Scheuring C.F."/>
            <person name="Smith B.M."/>
            <person name="Sobral B.W."/>
            <person name="Terry A."/>
            <person name="Torto-Alalibo T.A."/>
            <person name="Win J."/>
            <person name="Xu Z."/>
            <person name="Zhang H."/>
            <person name="Grigoriev I.V."/>
            <person name="Rokhsar D.S."/>
            <person name="Boore J.L."/>
        </authorList>
    </citation>
    <scope>NUCLEOTIDE SEQUENCE [LARGE SCALE GENOMIC DNA]</scope>
    <source>
        <strain evidence="12 13">P6497</strain>
    </source>
</reference>
<keyword evidence="6 9" id="KW-0804">Transcription</keyword>
<sequence length="532" mass="59273">MATQEMMSPMRRRAQELPPRTPGSIRVAGASSIQPSPNRTEAAAAMMHLLTGSNGDEQEPKTCPALKPAKAKRRYVRKAPKKVGTSAKRQIKTAWMDSDAAAATGKPSCKTDSKPEDGDKDAKNGDWRMDGDEVRFFPFREYNRKDKSLGLLCENFLKLYRDDKIAEICLDRAATELGVERRRIYDIVNILESIHLVSRKSKNLYNWHGLASLPTSIGAMKQRYAEMHKSSPGDRRRGKSLSKLSQMFVQLFLGKEDCIIPLDQAAKQLIQMEDSENEEDRLLKTKIRRLYDVANVLVSVGLIEKLQLSNSRKPNVRDNKPTQPGPDNAVRVKSETMPPAADTEDADVMKSPQSCDSDMFDDGSDSQSDSSSCGSKRKQSDQDASDVSMSEGESSSKRSRLNEKGSKQPTEEKKMLLRMDANNEPIHPQTILLEQQEQLKQYMQQYIREYVDYLAAHQQLDGVKTTGGLTTPSKPNGSRDTHGTPVTLPSLAGSIQDLLLSESPQSVADIVAARQYDAPRNLIMALQPRSQS</sequence>
<dbReference type="OMA" id="FPFREYN"/>
<feature type="compositionally biased region" description="Low complexity" evidence="10">
    <location>
        <begin position="365"/>
        <end position="374"/>
    </location>
</feature>
<proteinExistence type="inferred from homology"/>
<dbReference type="InterPro" id="IPR036388">
    <property type="entry name" value="WH-like_DNA-bd_sf"/>
</dbReference>
<organism evidence="12 13">
    <name type="scientific">Phytophthora sojae (strain P6497)</name>
    <name type="common">Soybean stem and root rot agent</name>
    <name type="synonym">Phytophthora megasperma f. sp. glycines</name>
    <dbReference type="NCBI Taxonomy" id="1094619"/>
    <lineage>
        <taxon>Eukaryota</taxon>
        <taxon>Sar</taxon>
        <taxon>Stramenopiles</taxon>
        <taxon>Oomycota</taxon>
        <taxon>Peronosporomycetes</taxon>
        <taxon>Peronosporales</taxon>
        <taxon>Peronosporaceae</taxon>
        <taxon>Phytophthora</taxon>
    </lineage>
</organism>
<dbReference type="GO" id="GO:0090575">
    <property type="term" value="C:RNA polymerase II transcription regulator complex"/>
    <property type="evidence" value="ECO:0007669"/>
    <property type="project" value="TreeGrafter"/>
</dbReference>
<dbReference type="InterPro" id="IPR015633">
    <property type="entry name" value="E2F"/>
</dbReference>
<dbReference type="GO" id="GO:0000981">
    <property type="term" value="F:DNA-binding transcription factor activity, RNA polymerase II-specific"/>
    <property type="evidence" value="ECO:0007669"/>
    <property type="project" value="TreeGrafter"/>
</dbReference>
<dbReference type="FunFam" id="1.10.10.10:FF:000295">
    <property type="entry name" value="E2F transcription factor-like E2FE"/>
    <property type="match status" value="1"/>
</dbReference>
<comment type="similarity">
    <text evidence="2 9">Belongs to the E2F/DP family.</text>
</comment>
<keyword evidence="13" id="KW-1185">Reference proteome</keyword>
<protein>
    <recommendedName>
        <fullName evidence="11">E2F/DP family winged-helix DNA-binding domain-containing protein</fullName>
    </recommendedName>
</protein>
<accession>G5A2J6</accession>
<feature type="compositionally biased region" description="Basic and acidic residues" evidence="10">
    <location>
        <begin position="109"/>
        <end position="127"/>
    </location>
</feature>
<evidence type="ECO:0000256" key="5">
    <source>
        <dbReference type="ARBA" id="ARBA00023125"/>
    </source>
</evidence>
<evidence type="ECO:0000256" key="9">
    <source>
        <dbReference type="RuleBase" id="RU003796"/>
    </source>
</evidence>
<keyword evidence="8" id="KW-0131">Cell cycle</keyword>
<evidence type="ECO:0000256" key="3">
    <source>
        <dbReference type="ARBA" id="ARBA00022491"/>
    </source>
</evidence>
<dbReference type="PANTHER" id="PTHR12081:SF7">
    <property type="entry name" value="TRANSCRIPTION FACTOR EFL-3"/>
    <property type="match status" value="1"/>
</dbReference>
<feature type="region of interest" description="Disordered" evidence="10">
    <location>
        <begin position="312"/>
        <end position="411"/>
    </location>
</feature>
<keyword evidence="4 9" id="KW-0805">Transcription regulation</keyword>
<dbReference type="InterPro" id="IPR036390">
    <property type="entry name" value="WH_DNA-bd_sf"/>
</dbReference>
<evidence type="ECO:0000259" key="11">
    <source>
        <dbReference type="SMART" id="SM01372"/>
    </source>
</evidence>
<dbReference type="InterPro" id="IPR003316">
    <property type="entry name" value="E2F_WHTH_DNA-bd_dom"/>
</dbReference>
<dbReference type="Proteomes" id="UP000002640">
    <property type="component" value="Unassembled WGS sequence"/>
</dbReference>
<gene>
    <name evidence="12" type="ORF">PHYSODRAFT_523918</name>
</gene>
<evidence type="ECO:0000256" key="8">
    <source>
        <dbReference type="ARBA" id="ARBA00023306"/>
    </source>
</evidence>
<evidence type="ECO:0000256" key="10">
    <source>
        <dbReference type="SAM" id="MobiDB-lite"/>
    </source>
</evidence>
<evidence type="ECO:0000256" key="1">
    <source>
        <dbReference type="ARBA" id="ARBA00004123"/>
    </source>
</evidence>
<feature type="compositionally biased region" description="Basic residues" evidence="10">
    <location>
        <begin position="69"/>
        <end position="81"/>
    </location>
</feature>
<evidence type="ECO:0000256" key="2">
    <source>
        <dbReference type="ARBA" id="ARBA00010940"/>
    </source>
</evidence>
<evidence type="ECO:0000256" key="6">
    <source>
        <dbReference type="ARBA" id="ARBA00023163"/>
    </source>
</evidence>
<name>G5A2J6_PHYSP</name>
<evidence type="ECO:0000313" key="12">
    <source>
        <dbReference type="EMBL" id="EGZ09886.1"/>
    </source>
</evidence>
<feature type="region of interest" description="Disordered" evidence="10">
    <location>
        <begin position="52"/>
        <end position="127"/>
    </location>
</feature>
<evidence type="ECO:0000313" key="13">
    <source>
        <dbReference type="Proteomes" id="UP000002640"/>
    </source>
</evidence>
<dbReference type="AlphaFoldDB" id="G5A2J6"/>
<dbReference type="SMART" id="SM01372">
    <property type="entry name" value="E2F_TDP"/>
    <property type="match status" value="2"/>
</dbReference>
<dbReference type="InParanoid" id="G5A2J6"/>
<keyword evidence="3" id="KW-0678">Repressor</keyword>
<dbReference type="FunFam" id="1.10.10.10:FF:000073">
    <property type="entry name" value="E2F transcription factor 8"/>
    <property type="match status" value="1"/>
</dbReference>
<dbReference type="SUPFAM" id="SSF46785">
    <property type="entry name" value="Winged helix' DNA-binding domain"/>
    <property type="match status" value="2"/>
</dbReference>
<evidence type="ECO:0000256" key="7">
    <source>
        <dbReference type="ARBA" id="ARBA00023242"/>
    </source>
</evidence>
<dbReference type="GO" id="GO:0000978">
    <property type="term" value="F:RNA polymerase II cis-regulatory region sequence-specific DNA binding"/>
    <property type="evidence" value="ECO:0007669"/>
    <property type="project" value="InterPro"/>
</dbReference>
<dbReference type="Pfam" id="PF02319">
    <property type="entry name" value="WHD_E2F_TDP"/>
    <property type="match status" value="2"/>
</dbReference>
<keyword evidence="5 9" id="KW-0238">DNA-binding</keyword>
<dbReference type="KEGG" id="psoj:PHYSODRAFT_523918"/>
<dbReference type="Gene3D" id="1.10.10.10">
    <property type="entry name" value="Winged helix-like DNA-binding domain superfamily/Winged helix DNA-binding domain"/>
    <property type="match status" value="2"/>
</dbReference>